<comment type="caution">
    <text evidence="1">The sequence shown here is derived from an EMBL/GenBank/DDBJ whole genome shotgun (WGS) entry which is preliminary data.</text>
</comment>
<evidence type="ECO:0000313" key="2">
    <source>
        <dbReference type="Proteomes" id="UP000610960"/>
    </source>
</evidence>
<keyword evidence="2" id="KW-1185">Reference proteome</keyword>
<sequence>MDMDEEVPYKRLIELVNADPAYSMVEDGIRVEIIFNPPSRGEAMGVGEDEEERPVLRIVGERRGDVVVLREAWVEDAMGERRRMDLSELELWIQSLTNR</sequence>
<dbReference type="Proteomes" id="UP000610960">
    <property type="component" value="Unassembled WGS sequence"/>
</dbReference>
<proteinExistence type="predicted"/>
<name>A0A830GTD2_9CREN</name>
<accession>A0A830GTD2</accession>
<dbReference type="AlphaFoldDB" id="A0A830GTD2"/>
<reference evidence="1" key="1">
    <citation type="journal article" date="2014" name="Int. J. Syst. Evol. Microbiol.">
        <title>Complete genome sequence of Corynebacterium casei LMG S-19264T (=DSM 44701T), isolated from a smear-ripened cheese.</title>
        <authorList>
            <consortium name="US DOE Joint Genome Institute (JGI-PGF)"/>
            <person name="Walter F."/>
            <person name="Albersmeier A."/>
            <person name="Kalinowski J."/>
            <person name="Ruckert C."/>
        </authorList>
    </citation>
    <scope>NUCLEOTIDE SEQUENCE</scope>
    <source>
        <strain evidence="1">JCM 10088</strain>
    </source>
</reference>
<dbReference type="EMBL" id="BMNL01000002">
    <property type="protein sequence ID" value="GGP20158.1"/>
    <property type="molecule type" value="Genomic_DNA"/>
</dbReference>
<evidence type="ECO:0000313" key="1">
    <source>
        <dbReference type="EMBL" id="GGP20158.1"/>
    </source>
</evidence>
<reference evidence="1" key="2">
    <citation type="submission" date="2020-09" db="EMBL/GenBank/DDBJ databases">
        <authorList>
            <person name="Sun Q."/>
            <person name="Ohkuma M."/>
        </authorList>
    </citation>
    <scope>NUCLEOTIDE SEQUENCE</scope>
    <source>
        <strain evidence="1">JCM 10088</strain>
    </source>
</reference>
<protein>
    <submittedName>
        <fullName evidence="1">Uncharacterized protein</fullName>
    </submittedName>
</protein>
<organism evidence="1 2">
    <name type="scientific">Thermocladium modestius</name>
    <dbReference type="NCBI Taxonomy" id="62609"/>
    <lineage>
        <taxon>Archaea</taxon>
        <taxon>Thermoproteota</taxon>
        <taxon>Thermoprotei</taxon>
        <taxon>Thermoproteales</taxon>
        <taxon>Thermoproteaceae</taxon>
        <taxon>Thermocladium</taxon>
    </lineage>
</organism>
<gene>
    <name evidence="1" type="ORF">GCM10007981_07100</name>
</gene>